<dbReference type="AlphaFoldDB" id="A0A4S2DFZ6"/>
<feature type="signal peptide" evidence="6">
    <location>
        <begin position="1"/>
        <end position="21"/>
    </location>
</feature>
<dbReference type="SUPFAM" id="SSF54534">
    <property type="entry name" value="FKBP-like"/>
    <property type="match status" value="1"/>
</dbReference>
<dbReference type="Gene3D" id="3.10.50.40">
    <property type="match status" value="1"/>
</dbReference>
<sequence length="202" mass="22529">MSKKIYLFSLVLLALAFIACSETETVDKYDNWRSRNEAFIDSLANVFEAGTDPNLKRIKVMQGHDYIYYKEKTPIKVNSVTTEVEGEKPTYTANVTVFYKGTNILGERFDGFEGADPVDGDSNASQPDTPPASLSLSNVVEGWKEAIPCMKVGERWVIYIPWKYGYGSGGNSNTTLIPGYSALIFDIQLLDADSVQEKPQRD</sequence>
<comment type="catalytic activity">
    <reaction evidence="1 4 5">
        <text>[protein]-peptidylproline (omega=180) = [protein]-peptidylproline (omega=0)</text>
        <dbReference type="Rhea" id="RHEA:16237"/>
        <dbReference type="Rhea" id="RHEA-COMP:10747"/>
        <dbReference type="Rhea" id="RHEA-COMP:10748"/>
        <dbReference type="ChEBI" id="CHEBI:83833"/>
        <dbReference type="ChEBI" id="CHEBI:83834"/>
        <dbReference type="EC" id="5.2.1.8"/>
    </reaction>
</comment>
<evidence type="ECO:0000256" key="2">
    <source>
        <dbReference type="ARBA" id="ARBA00023110"/>
    </source>
</evidence>
<keyword evidence="2 4" id="KW-0697">Rotamase</keyword>
<dbReference type="Pfam" id="PF00254">
    <property type="entry name" value="FKBP_C"/>
    <property type="match status" value="1"/>
</dbReference>
<dbReference type="EMBL" id="SRYX01000006">
    <property type="protein sequence ID" value="TGY40412.1"/>
    <property type="molecule type" value="Genomic_DNA"/>
</dbReference>
<evidence type="ECO:0000259" key="7">
    <source>
        <dbReference type="PROSITE" id="PS50059"/>
    </source>
</evidence>
<comment type="similarity">
    <text evidence="5">Belongs to the FKBP-type PPIase family.</text>
</comment>
<accession>A0A4S2DFZ6</accession>
<dbReference type="RefSeq" id="WP_135998906.1">
    <property type="nucleotide sequence ID" value="NZ_SRYX01000006.1"/>
</dbReference>
<dbReference type="GO" id="GO:0003755">
    <property type="term" value="F:peptidyl-prolyl cis-trans isomerase activity"/>
    <property type="evidence" value="ECO:0007669"/>
    <property type="project" value="UniProtKB-UniRule"/>
</dbReference>
<dbReference type="PROSITE" id="PS50059">
    <property type="entry name" value="FKBP_PPIASE"/>
    <property type="match status" value="1"/>
</dbReference>
<dbReference type="InterPro" id="IPR001179">
    <property type="entry name" value="PPIase_FKBP_dom"/>
</dbReference>
<dbReference type="PANTHER" id="PTHR10516:SF443">
    <property type="entry name" value="FK506-BINDING PROTEIN 59-RELATED"/>
    <property type="match status" value="1"/>
</dbReference>
<name>A0A4S2DFZ6_9BACE</name>
<gene>
    <name evidence="8" type="ORF">E5353_02820</name>
</gene>
<proteinExistence type="inferred from homology"/>
<dbReference type="Proteomes" id="UP000309566">
    <property type="component" value="Unassembled WGS sequence"/>
</dbReference>
<evidence type="ECO:0000256" key="1">
    <source>
        <dbReference type="ARBA" id="ARBA00000971"/>
    </source>
</evidence>
<comment type="caution">
    <text evidence="8">The sequence shown here is derived from an EMBL/GenBank/DDBJ whole genome shotgun (WGS) entry which is preliminary data.</text>
</comment>
<evidence type="ECO:0000313" key="9">
    <source>
        <dbReference type="Proteomes" id="UP000309566"/>
    </source>
</evidence>
<evidence type="ECO:0000256" key="4">
    <source>
        <dbReference type="PROSITE-ProRule" id="PRU00277"/>
    </source>
</evidence>
<dbReference type="PANTHER" id="PTHR10516">
    <property type="entry name" value="PEPTIDYL-PROLYL CIS-TRANS ISOMERASE"/>
    <property type="match status" value="1"/>
</dbReference>
<evidence type="ECO:0000313" key="8">
    <source>
        <dbReference type="EMBL" id="TGY40412.1"/>
    </source>
</evidence>
<feature type="chain" id="PRO_5020938039" description="Peptidyl-prolyl cis-trans isomerase" evidence="6">
    <location>
        <begin position="22"/>
        <end position="202"/>
    </location>
</feature>
<evidence type="ECO:0000256" key="3">
    <source>
        <dbReference type="ARBA" id="ARBA00023235"/>
    </source>
</evidence>
<dbReference type="InterPro" id="IPR046357">
    <property type="entry name" value="PPIase_dom_sf"/>
</dbReference>
<keyword evidence="6" id="KW-0732">Signal</keyword>
<protein>
    <recommendedName>
        <fullName evidence="5">Peptidyl-prolyl cis-trans isomerase</fullName>
        <ecNumber evidence="5">5.2.1.8</ecNumber>
    </recommendedName>
</protein>
<reference evidence="8 9" key="1">
    <citation type="submission" date="2019-04" db="EMBL/GenBank/DDBJ databases">
        <title>Microbes associate with the intestines of laboratory mice.</title>
        <authorList>
            <person name="Navarre W."/>
            <person name="Wong E."/>
            <person name="Huang K."/>
            <person name="Tropini C."/>
            <person name="Ng K."/>
            <person name="Yu B."/>
        </authorList>
    </citation>
    <scope>NUCLEOTIDE SEQUENCE [LARGE SCALE GENOMIC DNA]</scope>
    <source>
        <strain evidence="8 9">NM63_1-25</strain>
    </source>
</reference>
<dbReference type="InterPro" id="IPR050689">
    <property type="entry name" value="FKBP-type_PPIase"/>
</dbReference>
<keyword evidence="3 4" id="KW-0413">Isomerase</keyword>
<evidence type="ECO:0000256" key="6">
    <source>
        <dbReference type="SAM" id="SignalP"/>
    </source>
</evidence>
<organism evidence="8 9">
    <name type="scientific">Bacteroides caecimuris</name>
    <dbReference type="NCBI Taxonomy" id="1796613"/>
    <lineage>
        <taxon>Bacteria</taxon>
        <taxon>Pseudomonadati</taxon>
        <taxon>Bacteroidota</taxon>
        <taxon>Bacteroidia</taxon>
        <taxon>Bacteroidales</taxon>
        <taxon>Bacteroidaceae</taxon>
        <taxon>Bacteroides</taxon>
    </lineage>
</organism>
<dbReference type="PROSITE" id="PS51257">
    <property type="entry name" value="PROKAR_LIPOPROTEIN"/>
    <property type="match status" value="1"/>
</dbReference>
<feature type="domain" description="PPIase FKBP-type" evidence="7">
    <location>
        <begin position="92"/>
        <end position="193"/>
    </location>
</feature>
<evidence type="ECO:0000256" key="5">
    <source>
        <dbReference type="RuleBase" id="RU003915"/>
    </source>
</evidence>
<dbReference type="EC" id="5.2.1.8" evidence="5"/>